<dbReference type="RefSeq" id="XP_005779295.1">
    <property type="nucleotide sequence ID" value="XM_005779238.1"/>
</dbReference>
<feature type="region of interest" description="Disordered" evidence="1">
    <location>
        <begin position="1"/>
        <end position="59"/>
    </location>
</feature>
<protein>
    <recommendedName>
        <fullName evidence="2">Glycosyl transferase family 25 domain-containing protein</fullName>
    </recommendedName>
</protein>
<evidence type="ECO:0000313" key="3">
    <source>
        <dbReference type="EnsemblProtists" id="EOD26866"/>
    </source>
</evidence>
<keyword evidence="4" id="KW-1185">Reference proteome</keyword>
<dbReference type="HOGENOM" id="CLU_620289_0_0_1"/>
<dbReference type="Pfam" id="PF01755">
    <property type="entry name" value="Glyco_transf_25"/>
    <property type="match status" value="1"/>
</dbReference>
<dbReference type="PaxDb" id="2903-EOD26866"/>
<dbReference type="EnsemblProtists" id="EOD26866">
    <property type="protein sequence ID" value="EOD26866"/>
    <property type="gene ID" value="EMIHUDRAFT_114922"/>
</dbReference>
<evidence type="ECO:0000259" key="2">
    <source>
        <dbReference type="Pfam" id="PF01755"/>
    </source>
</evidence>
<dbReference type="AlphaFoldDB" id="A0A0D3JTN1"/>
<dbReference type="InterPro" id="IPR002654">
    <property type="entry name" value="Glyco_trans_25"/>
</dbReference>
<feature type="compositionally biased region" description="Basic and acidic residues" evidence="1">
    <location>
        <begin position="8"/>
        <end position="59"/>
    </location>
</feature>
<evidence type="ECO:0000313" key="4">
    <source>
        <dbReference type="Proteomes" id="UP000013827"/>
    </source>
</evidence>
<proteinExistence type="predicted"/>
<accession>A0A0D3JTN1</accession>
<feature type="region of interest" description="Disordered" evidence="1">
    <location>
        <begin position="141"/>
        <end position="173"/>
    </location>
</feature>
<sequence length="442" mass="47810">MSQSDRASAGRKDELRKEAARKLEAARTDNRQWRHELAKREKQLQHEKERSEMHAAAERGRYAAALAAERSAAAEAQRQLAAEEQRLRTVSREVSAIRGMIAAAQRELGEVEARSRQEEDEEAAQLLEQRRDYHQRLEALRGGGAVRRRPAAPPAPAALAGPSPMKQLCGPLGGGAATGGNGVRGLPWGGGAPLERLAATDGRTLSWAARDSRELRGGAPQALVASGRLSAKAAEAAVWAERQGLPTVCRETGSFSPHLTLAAVGCALSHRAAWERLARSSSEWALLLEDDVEALAPSFHRKLGAVLRKLPLSWQLCYLGYHESSGELLPRDATFSSLQLLHTPFNCGNPTLPPRDITAAAEELLADPALFPLRMQVDVALGQRRWPRSSRFALSPDAVLLTSPRSEDGACDTDVQTLGERGVSAHAALPADWLHASGARLM</sequence>
<organism evidence="3 4">
    <name type="scientific">Emiliania huxleyi (strain CCMP1516)</name>
    <dbReference type="NCBI Taxonomy" id="280463"/>
    <lineage>
        <taxon>Eukaryota</taxon>
        <taxon>Haptista</taxon>
        <taxon>Haptophyta</taxon>
        <taxon>Prymnesiophyceae</taxon>
        <taxon>Isochrysidales</taxon>
        <taxon>Noelaerhabdaceae</taxon>
        <taxon>Emiliania</taxon>
    </lineage>
</organism>
<reference evidence="4" key="1">
    <citation type="journal article" date="2013" name="Nature">
        <title>Pan genome of the phytoplankton Emiliania underpins its global distribution.</title>
        <authorList>
            <person name="Read B.A."/>
            <person name="Kegel J."/>
            <person name="Klute M.J."/>
            <person name="Kuo A."/>
            <person name="Lefebvre S.C."/>
            <person name="Maumus F."/>
            <person name="Mayer C."/>
            <person name="Miller J."/>
            <person name="Monier A."/>
            <person name="Salamov A."/>
            <person name="Young J."/>
            <person name="Aguilar M."/>
            <person name="Claverie J.M."/>
            <person name="Frickenhaus S."/>
            <person name="Gonzalez K."/>
            <person name="Herman E.K."/>
            <person name="Lin Y.C."/>
            <person name="Napier J."/>
            <person name="Ogata H."/>
            <person name="Sarno A.F."/>
            <person name="Shmutz J."/>
            <person name="Schroeder D."/>
            <person name="de Vargas C."/>
            <person name="Verret F."/>
            <person name="von Dassow P."/>
            <person name="Valentin K."/>
            <person name="Van de Peer Y."/>
            <person name="Wheeler G."/>
            <person name="Dacks J.B."/>
            <person name="Delwiche C.F."/>
            <person name="Dyhrman S.T."/>
            <person name="Glockner G."/>
            <person name="John U."/>
            <person name="Richards T."/>
            <person name="Worden A.Z."/>
            <person name="Zhang X."/>
            <person name="Grigoriev I.V."/>
            <person name="Allen A.E."/>
            <person name="Bidle K."/>
            <person name="Borodovsky M."/>
            <person name="Bowler C."/>
            <person name="Brownlee C."/>
            <person name="Cock J.M."/>
            <person name="Elias M."/>
            <person name="Gladyshev V.N."/>
            <person name="Groth M."/>
            <person name="Guda C."/>
            <person name="Hadaegh A."/>
            <person name="Iglesias-Rodriguez M.D."/>
            <person name="Jenkins J."/>
            <person name="Jones B.M."/>
            <person name="Lawson T."/>
            <person name="Leese F."/>
            <person name="Lindquist E."/>
            <person name="Lobanov A."/>
            <person name="Lomsadze A."/>
            <person name="Malik S.B."/>
            <person name="Marsh M.E."/>
            <person name="Mackinder L."/>
            <person name="Mock T."/>
            <person name="Mueller-Roeber B."/>
            <person name="Pagarete A."/>
            <person name="Parker M."/>
            <person name="Probert I."/>
            <person name="Quesneville H."/>
            <person name="Raines C."/>
            <person name="Rensing S.A."/>
            <person name="Riano-Pachon D.M."/>
            <person name="Richier S."/>
            <person name="Rokitta S."/>
            <person name="Shiraiwa Y."/>
            <person name="Soanes D.M."/>
            <person name="van der Giezen M."/>
            <person name="Wahlund T.M."/>
            <person name="Williams B."/>
            <person name="Wilson W."/>
            <person name="Wolfe G."/>
            <person name="Wurch L.L."/>
        </authorList>
    </citation>
    <scope>NUCLEOTIDE SEQUENCE</scope>
</reference>
<feature type="domain" description="Glycosyl transferase family 25" evidence="2">
    <location>
        <begin position="258"/>
        <end position="311"/>
    </location>
</feature>
<evidence type="ECO:0000256" key="1">
    <source>
        <dbReference type="SAM" id="MobiDB-lite"/>
    </source>
</evidence>
<dbReference type="KEGG" id="ehx:EMIHUDRAFT_114922"/>
<reference evidence="3" key="2">
    <citation type="submission" date="2024-10" db="UniProtKB">
        <authorList>
            <consortium name="EnsemblProtists"/>
        </authorList>
    </citation>
    <scope>IDENTIFICATION</scope>
</reference>
<dbReference type="GeneID" id="17272411"/>
<dbReference type="Proteomes" id="UP000013827">
    <property type="component" value="Unassembled WGS sequence"/>
</dbReference>
<name>A0A0D3JTN1_EMIH1</name>